<evidence type="ECO:0000313" key="8">
    <source>
        <dbReference type="EMBL" id="MBS5409553.1"/>
    </source>
</evidence>
<evidence type="ECO:0000313" key="5">
    <source>
        <dbReference type="EMBL" id="KAB4452190.1"/>
    </source>
</evidence>
<protein>
    <submittedName>
        <fullName evidence="12">DUF4119 domain-containing protein</fullName>
    </submittedName>
    <submittedName>
        <fullName evidence="8">DUF4119 family protein</fullName>
    </submittedName>
</protein>
<dbReference type="EMBL" id="JAQNVG010000032">
    <property type="protein sequence ID" value="MDC2237547.1"/>
    <property type="molecule type" value="Genomic_DNA"/>
</dbReference>
<evidence type="ECO:0000313" key="23">
    <source>
        <dbReference type="Proteomes" id="UP000500882"/>
    </source>
</evidence>
<evidence type="ECO:0000313" key="18">
    <source>
        <dbReference type="Proteomes" id="UP000284785"/>
    </source>
</evidence>
<dbReference type="AlphaFoldDB" id="A0A0P0F4H5"/>
<gene>
    <name evidence="1" type="ORF">BatF92_24770</name>
    <name evidence="11" type="ORF">DW011_25440</name>
    <name evidence="10" type="ORF">DW780_22490</name>
    <name evidence="2" type="ORF">ERS852511_02966</name>
    <name evidence="3" type="ORF">ERS852557_01972</name>
    <name evidence="6" type="ORF">GAN59_04090</name>
    <name evidence="7" type="ORF">GAN91_16970</name>
    <name evidence="5" type="ORF">GAN93_11320</name>
    <name evidence="4" type="ORF">GAO51_11280</name>
    <name evidence="8" type="ORF">KHY35_02365</name>
    <name evidence="13" type="ORF">KQP59_22520</name>
    <name evidence="12" type="ORF">KQP68_01675</name>
    <name evidence="14" type="ORF">KQP74_10630</name>
    <name evidence="9" type="ORF">PO127_17550</name>
</gene>
<evidence type="ECO:0000313" key="14">
    <source>
        <dbReference type="EMBL" id="UYU93074.1"/>
    </source>
</evidence>
<reference evidence="17 18" key="2">
    <citation type="submission" date="2018-08" db="EMBL/GenBank/DDBJ databases">
        <title>A genome reference for cultivated species of the human gut microbiota.</title>
        <authorList>
            <person name="Zou Y."/>
            <person name="Xue W."/>
            <person name="Luo G."/>
        </authorList>
    </citation>
    <scope>NUCLEOTIDE SEQUENCE [LARGE SCALE GENOMIC DNA]</scope>
    <source>
        <strain evidence="11 17">AF37-12</strain>
        <strain evidence="10 18">AM30-26</strain>
    </source>
</reference>
<reference evidence="19 20" key="3">
    <citation type="journal article" date="2019" name="Nat. Med.">
        <title>A library of human gut bacterial isolates paired with longitudinal multiomics data enables mechanistic microbiome research.</title>
        <authorList>
            <person name="Poyet M."/>
            <person name="Groussin M."/>
            <person name="Gibbons S.M."/>
            <person name="Avila-Pacheco J."/>
            <person name="Jiang X."/>
            <person name="Kearney S.M."/>
            <person name="Perrotta A.R."/>
            <person name="Berdy B."/>
            <person name="Zhao S."/>
            <person name="Lieberman T.D."/>
            <person name="Swanson P.K."/>
            <person name="Smith M."/>
            <person name="Roesemann S."/>
            <person name="Alexander J.E."/>
            <person name="Rich S.A."/>
            <person name="Livny J."/>
            <person name="Vlamakis H."/>
            <person name="Clish C."/>
            <person name="Bullock K."/>
            <person name="Deik A."/>
            <person name="Scott J."/>
            <person name="Pierce K.A."/>
            <person name="Xavier R.J."/>
            <person name="Alm E.J."/>
        </authorList>
    </citation>
    <scope>NUCLEOTIDE SEQUENCE [LARGE SCALE GENOMIC DNA]</scope>
    <source>
        <strain evidence="6 22">BIOML-A156</strain>
        <strain evidence="7 19">BIOML-A162</strain>
        <strain evidence="5 21">BIOML-A165</strain>
        <strain evidence="4 20">BIOML-A188</strain>
    </source>
</reference>
<evidence type="ECO:0000313" key="3">
    <source>
        <dbReference type="EMBL" id="CUP86755.1"/>
    </source>
</evidence>
<dbReference type="EMBL" id="QROV01000056">
    <property type="protein sequence ID" value="RHL52289.1"/>
    <property type="molecule type" value="Genomic_DNA"/>
</dbReference>
<dbReference type="Proteomes" id="UP000283616">
    <property type="component" value="Unassembled WGS sequence"/>
</dbReference>
<evidence type="ECO:0000313" key="4">
    <source>
        <dbReference type="EMBL" id="KAB4313453.1"/>
    </source>
</evidence>
<reference evidence="1 23" key="4">
    <citation type="submission" date="2020-02" db="EMBL/GenBank/DDBJ databases">
        <title>Whole-genome sequencing and comparative analysis of the genomes of Bacteroides thetaiotaomicron and Escherichia coli isolated from a healthy resident in Vietnam.</title>
        <authorList>
            <person name="Mohsin M."/>
            <person name="Tanaka K."/>
            <person name="Kawahara R."/>
            <person name="Kondo S."/>
            <person name="Noguchi H."/>
            <person name="Motooka D."/>
            <person name="Nakamura S."/>
            <person name="Khong D.T."/>
            <person name="Nguyen T.N."/>
            <person name="Tran H.T."/>
            <person name="Yamamoto Y."/>
        </authorList>
    </citation>
    <scope>NUCLEOTIDE SEQUENCE [LARGE SCALE GENOMIC DNA]</scope>
    <source>
        <strain evidence="1 23">F9-2</strain>
    </source>
</reference>
<dbReference type="EMBL" id="QSJP01000027">
    <property type="protein sequence ID" value="RHD82250.1"/>
    <property type="molecule type" value="Genomic_DNA"/>
</dbReference>
<dbReference type="Proteomes" id="UP000095576">
    <property type="component" value="Unassembled WGS sequence"/>
</dbReference>
<dbReference type="KEGG" id="btho:Btheta7330_02100"/>
<evidence type="ECO:0000313" key="9">
    <source>
        <dbReference type="EMBL" id="MDC2237547.1"/>
    </source>
</evidence>
<accession>A0A0P0F4H5</accession>
<dbReference type="EMBL" id="AP022660">
    <property type="protein sequence ID" value="BCA50535.1"/>
    <property type="molecule type" value="Genomic_DNA"/>
</dbReference>
<dbReference type="Proteomes" id="UP000460317">
    <property type="component" value="Unassembled WGS sequence"/>
</dbReference>
<dbReference type="EMBL" id="JAGZEE010000002">
    <property type="protein sequence ID" value="MBS5409553.1"/>
    <property type="molecule type" value="Genomic_DNA"/>
</dbReference>
<dbReference type="EMBL" id="CP083685">
    <property type="protein sequence ID" value="UYU93074.1"/>
    <property type="molecule type" value="Genomic_DNA"/>
</dbReference>
<dbReference type="Proteomes" id="UP000500882">
    <property type="component" value="Chromosome"/>
</dbReference>
<dbReference type="EMBL" id="WCSY01000009">
    <property type="protein sequence ID" value="KAB4313453.1"/>
    <property type="molecule type" value="Genomic_DNA"/>
</dbReference>
<evidence type="ECO:0000313" key="22">
    <source>
        <dbReference type="Proteomes" id="UP000488521"/>
    </source>
</evidence>
<dbReference type="EMBL" id="WCRY01000017">
    <property type="protein sequence ID" value="KAB4479618.1"/>
    <property type="molecule type" value="Genomic_DNA"/>
</dbReference>
<dbReference type="EMBL" id="WCRS01000002">
    <property type="protein sequence ID" value="KAB4478096.1"/>
    <property type="molecule type" value="Genomic_DNA"/>
</dbReference>
<dbReference type="RefSeq" id="WP_011107341.1">
    <property type="nucleotide sequence ID" value="NZ_AP022660.1"/>
</dbReference>
<dbReference type="Proteomes" id="UP001217776">
    <property type="component" value="Unassembled WGS sequence"/>
</dbReference>
<sequence length="132" mass="15646">MTTTKKCLKNATGTQKKRSLETDYQDDDEIIDIDEVRKRNGITGEKKHYFIACLRTYYEDDEFNSYVKSLTGLAKYIADWRIFYVNTHHGYRLMKFRSILSEISSLSKGIGIISKHEKEEKEQYKSKYHSRK</sequence>
<reference evidence="15 16" key="1">
    <citation type="submission" date="2015-09" db="EMBL/GenBank/DDBJ databases">
        <authorList>
            <consortium name="Pathogen Informatics"/>
        </authorList>
    </citation>
    <scope>NUCLEOTIDE SEQUENCE [LARGE SCALE GENOMIC DNA]</scope>
    <source>
        <strain evidence="2 16">2789STDY5834899</strain>
        <strain evidence="3 15">2789STDY5834945</strain>
    </source>
</reference>
<dbReference type="PATRIC" id="fig|818.23.peg.2172"/>
<organism evidence="5 21">
    <name type="scientific">Bacteroides thetaiotaomicron</name>
    <dbReference type="NCBI Taxonomy" id="818"/>
    <lineage>
        <taxon>Bacteria</taxon>
        <taxon>Pseudomonadati</taxon>
        <taxon>Bacteroidota</taxon>
        <taxon>Bacteroidia</taxon>
        <taxon>Bacteroidales</taxon>
        <taxon>Bacteroidaceae</taxon>
        <taxon>Bacteroides</taxon>
    </lineage>
</organism>
<name>A0A0P0F4H5_BACT4</name>
<evidence type="ECO:0000313" key="20">
    <source>
        <dbReference type="Proteomes" id="UP000440614"/>
    </source>
</evidence>
<dbReference type="Proteomes" id="UP000436858">
    <property type="component" value="Unassembled WGS sequence"/>
</dbReference>
<dbReference type="Proteomes" id="UP000488521">
    <property type="component" value="Unassembled WGS sequence"/>
</dbReference>
<evidence type="ECO:0000313" key="17">
    <source>
        <dbReference type="Proteomes" id="UP000283616"/>
    </source>
</evidence>
<reference evidence="12 24" key="6">
    <citation type="submission" date="2021-06" db="EMBL/GenBank/DDBJ databases">
        <title>Interrogation of the integrated mobile genetic elements in gut-associated Bacteroides with a consensus prediction approach.</title>
        <authorList>
            <person name="Campbell D.E."/>
            <person name="Leigh J.R."/>
            <person name="Kim T."/>
            <person name="England W."/>
            <person name="Whitaker R.J."/>
            <person name="Degnan P.H."/>
        </authorList>
    </citation>
    <scope>NUCLEOTIDE SEQUENCE [LARGE SCALE GENOMIC DNA]</scope>
    <source>
        <strain evidence="14">VPI-3443</strain>
        <strain evidence="13">VPI-BTDOT2</strain>
        <strain evidence="12 24">WAL8669</strain>
    </source>
</reference>
<evidence type="ECO:0000313" key="12">
    <source>
        <dbReference type="EMBL" id="UYU67015.1"/>
    </source>
</evidence>
<dbReference type="EMBL" id="CP083680">
    <property type="protein sequence ID" value="UYU67015.1"/>
    <property type="molecule type" value="Genomic_DNA"/>
</dbReference>
<evidence type="ECO:0000313" key="6">
    <source>
        <dbReference type="EMBL" id="KAB4478096.1"/>
    </source>
</evidence>
<evidence type="ECO:0000313" key="24">
    <source>
        <dbReference type="Proteomes" id="UP001156218"/>
    </source>
</evidence>
<dbReference type="EMBL" id="CZAP01000010">
    <property type="protein sequence ID" value="CUP70715.1"/>
    <property type="molecule type" value="Genomic_DNA"/>
</dbReference>
<evidence type="ECO:0000313" key="21">
    <source>
        <dbReference type="Proteomes" id="UP000460317"/>
    </source>
</evidence>
<dbReference type="Proteomes" id="UP001156216">
    <property type="component" value="Chromosome"/>
</dbReference>
<dbReference type="Proteomes" id="UP000782901">
    <property type="component" value="Unassembled WGS sequence"/>
</dbReference>
<dbReference type="EMBL" id="WCSB01000009">
    <property type="protein sequence ID" value="KAB4452190.1"/>
    <property type="molecule type" value="Genomic_DNA"/>
</dbReference>
<dbReference type="EMBL" id="CP083681">
    <property type="protein sequence ID" value="UYU71006.1"/>
    <property type="molecule type" value="Genomic_DNA"/>
</dbReference>
<evidence type="ECO:0000313" key="7">
    <source>
        <dbReference type="EMBL" id="KAB4479618.1"/>
    </source>
</evidence>
<dbReference type="Pfam" id="PF13494">
    <property type="entry name" value="DUF4119"/>
    <property type="match status" value="1"/>
</dbReference>
<dbReference type="Proteomes" id="UP000284785">
    <property type="component" value="Unassembled WGS sequence"/>
</dbReference>
<proteinExistence type="predicted"/>
<reference evidence="8" key="5">
    <citation type="submission" date="2021-02" db="EMBL/GenBank/DDBJ databases">
        <title>Infant gut strain persistence is associated with maternal origin, phylogeny, and functional potential including surface adhesion and iron acquisition.</title>
        <authorList>
            <person name="Lou Y.C."/>
        </authorList>
    </citation>
    <scope>NUCLEOTIDE SEQUENCE</scope>
    <source>
        <strain evidence="8">L3_082_243G1_dasL3_082_243G1_maxbin2.maxbin.015s ta_sub</strain>
    </source>
</reference>
<evidence type="ECO:0000313" key="2">
    <source>
        <dbReference type="EMBL" id="CUP70715.1"/>
    </source>
</evidence>
<dbReference type="Proteomes" id="UP001156218">
    <property type="component" value="Chromosome"/>
</dbReference>
<evidence type="ECO:0000313" key="13">
    <source>
        <dbReference type="EMBL" id="UYU71006.1"/>
    </source>
</evidence>
<dbReference type="Proteomes" id="UP000095541">
    <property type="component" value="Unassembled WGS sequence"/>
</dbReference>
<evidence type="ECO:0000313" key="16">
    <source>
        <dbReference type="Proteomes" id="UP000095576"/>
    </source>
</evidence>
<evidence type="ECO:0000313" key="11">
    <source>
        <dbReference type="EMBL" id="RHL52289.1"/>
    </source>
</evidence>
<evidence type="ECO:0000313" key="1">
    <source>
        <dbReference type="EMBL" id="BCA50535.1"/>
    </source>
</evidence>
<dbReference type="EMBL" id="CZBI01000002">
    <property type="protein sequence ID" value="CUP86755.1"/>
    <property type="molecule type" value="Genomic_DNA"/>
</dbReference>
<dbReference type="InterPro" id="IPR025186">
    <property type="entry name" value="DUF4119"/>
</dbReference>
<dbReference type="Proteomes" id="UP000440614">
    <property type="component" value="Unassembled WGS sequence"/>
</dbReference>
<dbReference type="Proteomes" id="UP001162960">
    <property type="component" value="Chromosome"/>
</dbReference>
<evidence type="ECO:0000313" key="15">
    <source>
        <dbReference type="Proteomes" id="UP000095541"/>
    </source>
</evidence>
<evidence type="ECO:0000313" key="19">
    <source>
        <dbReference type="Proteomes" id="UP000436858"/>
    </source>
</evidence>
<reference evidence="9" key="7">
    <citation type="submission" date="2022-10" db="EMBL/GenBank/DDBJ databases">
        <title>Human gut microbiome strain richness.</title>
        <authorList>
            <person name="Chen-Liaw A."/>
        </authorList>
    </citation>
    <scope>NUCLEOTIDE SEQUENCE</scope>
    <source>
        <strain evidence="9">1001283st1_A3_1001283B150304_161114</strain>
    </source>
</reference>
<evidence type="ECO:0000313" key="10">
    <source>
        <dbReference type="EMBL" id="RHD82250.1"/>
    </source>
</evidence>
<dbReference type="GeneID" id="60926551"/>